<gene>
    <name evidence="2" type="ORF">PoMZ_07006</name>
</gene>
<name>A0A4P7NSJ9_PYROR</name>
<dbReference type="AlphaFoldDB" id="A0A4P7NSJ9"/>
<sequence length="82" mass="8879">MKSATIFATVATLALLPFGALAGKWRCNVKIYNDKGKYQGQASDDWGETLTIRGYTCYTDSYCKASCDGLPAGWTAEGTQLN</sequence>
<proteinExistence type="predicted"/>
<evidence type="ECO:0000313" key="2">
    <source>
        <dbReference type="EMBL" id="QBZ65299.1"/>
    </source>
</evidence>
<accession>A0A4P7NSJ9</accession>
<protein>
    <submittedName>
        <fullName evidence="2">Uncharacterized protein</fullName>
    </submittedName>
</protein>
<organism evidence="2 3">
    <name type="scientific">Pyricularia oryzae</name>
    <name type="common">Rice blast fungus</name>
    <name type="synonym">Magnaporthe oryzae</name>
    <dbReference type="NCBI Taxonomy" id="318829"/>
    <lineage>
        <taxon>Eukaryota</taxon>
        <taxon>Fungi</taxon>
        <taxon>Dikarya</taxon>
        <taxon>Ascomycota</taxon>
        <taxon>Pezizomycotina</taxon>
        <taxon>Sordariomycetes</taxon>
        <taxon>Sordariomycetidae</taxon>
        <taxon>Magnaporthales</taxon>
        <taxon>Pyriculariaceae</taxon>
        <taxon>Pyricularia</taxon>
    </lineage>
</organism>
<evidence type="ECO:0000313" key="3">
    <source>
        <dbReference type="Proteomes" id="UP000294847"/>
    </source>
</evidence>
<feature type="signal peptide" evidence="1">
    <location>
        <begin position="1"/>
        <end position="22"/>
    </location>
</feature>
<evidence type="ECO:0000256" key="1">
    <source>
        <dbReference type="SAM" id="SignalP"/>
    </source>
</evidence>
<dbReference type="EMBL" id="CP034209">
    <property type="protein sequence ID" value="QBZ65299.1"/>
    <property type="molecule type" value="Genomic_DNA"/>
</dbReference>
<feature type="chain" id="PRO_5020424416" evidence="1">
    <location>
        <begin position="23"/>
        <end position="82"/>
    </location>
</feature>
<keyword evidence="1" id="KW-0732">Signal</keyword>
<reference evidence="2 3" key="1">
    <citation type="journal article" date="2019" name="Mol. Biol. Evol.">
        <title>Blast fungal genomes show frequent chromosomal changes, gene gains and losses, and effector gene turnover.</title>
        <authorList>
            <person name="Gomez Luciano L.B."/>
            <person name="Jason Tsai I."/>
            <person name="Chuma I."/>
            <person name="Tosa Y."/>
            <person name="Chen Y.H."/>
            <person name="Li J.Y."/>
            <person name="Li M.Y."/>
            <person name="Jade Lu M.Y."/>
            <person name="Nakayashiki H."/>
            <person name="Li W.H."/>
        </authorList>
    </citation>
    <scope>NUCLEOTIDE SEQUENCE [LARGE SCALE GENOMIC DNA]</scope>
    <source>
        <strain evidence="2">MZ5-1-6</strain>
    </source>
</reference>
<dbReference type="Proteomes" id="UP000294847">
    <property type="component" value="Chromosome 6"/>
</dbReference>
<dbReference type="VEuPathDB" id="FungiDB:M_BR32_EuGene_00144381"/>